<feature type="compositionally biased region" description="Acidic residues" evidence="2">
    <location>
        <begin position="352"/>
        <end position="368"/>
    </location>
</feature>
<feature type="region of interest" description="Disordered" evidence="2">
    <location>
        <begin position="273"/>
        <end position="381"/>
    </location>
</feature>
<evidence type="ECO:0000256" key="1">
    <source>
        <dbReference type="SAM" id="Coils"/>
    </source>
</evidence>
<feature type="compositionally biased region" description="Basic and acidic residues" evidence="2">
    <location>
        <begin position="314"/>
        <end position="323"/>
    </location>
</feature>
<dbReference type="GO" id="GO:0071539">
    <property type="term" value="P:protein localization to centrosome"/>
    <property type="evidence" value="ECO:0007669"/>
    <property type="project" value="InterPro"/>
</dbReference>
<dbReference type="InterPro" id="IPR024138">
    <property type="entry name" value="Pericentriolar_Pcm1"/>
</dbReference>
<reference evidence="4 5" key="1">
    <citation type="journal article" date="2011" name="Nature">
        <title>Genome sequencing reveals insights into physiology and longevity of the naked mole rat.</title>
        <authorList>
            <person name="Kim E.B."/>
            <person name="Fang X."/>
            <person name="Fushan A.A."/>
            <person name="Huang Z."/>
            <person name="Lobanov A.V."/>
            <person name="Han L."/>
            <person name="Marino S.M."/>
            <person name="Sun X."/>
            <person name="Turanov A.A."/>
            <person name="Yang P."/>
            <person name="Yim S.H."/>
            <person name="Zhao X."/>
            <person name="Kasaikina M.V."/>
            <person name="Stoletzki N."/>
            <person name="Peng C."/>
            <person name="Polak P."/>
            <person name="Xiong Z."/>
            <person name="Kiezun A."/>
            <person name="Zhu Y."/>
            <person name="Chen Y."/>
            <person name="Kryukov G.V."/>
            <person name="Zhang Q."/>
            <person name="Peshkin L."/>
            <person name="Yang L."/>
            <person name="Bronson R.T."/>
            <person name="Buffenstein R."/>
            <person name="Wang B."/>
            <person name="Han C."/>
            <person name="Li Q."/>
            <person name="Chen L."/>
            <person name="Zhao W."/>
            <person name="Sunyaev S.R."/>
            <person name="Park T.J."/>
            <person name="Zhang G."/>
            <person name="Wang J."/>
            <person name="Gladyshev V.N."/>
        </authorList>
    </citation>
    <scope>NUCLEOTIDE SEQUENCE [LARGE SCALE GENOMIC DNA]</scope>
</reference>
<dbReference type="AlphaFoldDB" id="G5C431"/>
<evidence type="ECO:0000313" key="4">
    <source>
        <dbReference type="EMBL" id="EHB16292.1"/>
    </source>
</evidence>
<dbReference type="InParanoid" id="G5C431"/>
<feature type="domain" description="Pericentriolar material 1 protein C-terminal" evidence="3">
    <location>
        <begin position="255"/>
        <end position="376"/>
    </location>
</feature>
<feature type="compositionally biased region" description="Basic and acidic residues" evidence="2">
    <location>
        <begin position="273"/>
        <end position="285"/>
    </location>
</feature>
<sequence length="381" mass="43534">MDLRTCVLLNKVEQKKTMATWGGSTQCALDEEGDEDGYLSEGIAQTDEEEEQYASSNDNFSVYPPNSVNHNSYNIKKTKNRWKNNCPLSADGNYYPLAKTRQQNISMQCQENLQWVLELSYVEEKEQWQEQINQLKKQLDFSVNICQTLMQDQQTLPCLLQTLLTGPYSVMPSNDAPPQVHLIMHQLNQCYTQLMWQQIMFREQQQPLAQNPSGKTEYMALPKSFESSSSIGAEKQRNQKQPEEEVENSRTLWMQKEIEPAGVIQSYAEEAKGILEGDDRSPARETDDEDKDKDETKTVKQTQTSEVYGTEGPKNVRSDVSDQKEDEESDGCPVSTNFSKVETQALTNYGSGEDENKDEEIEEFEESSVDVQTSFKLTLKL</sequence>
<name>G5C431_HETGA</name>
<dbReference type="PANTHER" id="PTHR14164">
    <property type="entry name" value="PERICENTRIOLAR MATERIAL 1-RELATED"/>
    <property type="match status" value="1"/>
</dbReference>
<organism evidence="4 5">
    <name type="scientific">Heterocephalus glaber</name>
    <name type="common">Naked mole rat</name>
    <dbReference type="NCBI Taxonomy" id="10181"/>
    <lineage>
        <taxon>Eukaryota</taxon>
        <taxon>Metazoa</taxon>
        <taxon>Chordata</taxon>
        <taxon>Craniata</taxon>
        <taxon>Vertebrata</taxon>
        <taxon>Euteleostomi</taxon>
        <taxon>Mammalia</taxon>
        <taxon>Eutheria</taxon>
        <taxon>Euarchontoglires</taxon>
        <taxon>Glires</taxon>
        <taxon>Rodentia</taxon>
        <taxon>Hystricomorpha</taxon>
        <taxon>Bathyergidae</taxon>
        <taxon>Heterocephalus</taxon>
    </lineage>
</organism>
<feature type="compositionally biased region" description="Polar residues" evidence="2">
    <location>
        <begin position="334"/>
        <end position="350"/>
    </location>
</feature>
<dbReference type="InterPro" id="IPR031446">
    <property type="entry name" value="PCM1_C"/>
</dbReference>
<feature type="coiled-coil region" evidence="1">
    <location>
        <begin position="118"/>
        <end position="145"/>
    </location>
</feature>
<feature type="compositionally biased region" description="Basic and acidic residues" evidence="2">
    <location>
        <begin position="234"/>
        <end position="243"/>
    </location>
</feature>
<protein>
    <submittedName>
        <fullName evidence="4">Pericentriolar material 1 protein</fullName>
    </submittedName>
</protein>
<proteinExistence type="predicted"/>
<dbReference type="STRING" id="10181.G5C431"/>
<dbReference type="GO" id="GO:0034454">
    <property type="term" value="P:microtubule anchoring at centrosome"/>
    <property type="evidence" value="ECO:0007669"/>
    <property type="project" value="InterPro"/>
</dbReference>
<dbReference type="Pfam" id="PF15717">
    <property type="entry name" value="PCM1_C"/>
    <property type="match status" value="1"/>
</dbReference>
<keyword evidence="1" id="KW-0175">Coiled coil</keyword>
<feature type="region of interest" description="Disordered" evidence="2">
    <location>
        <begin position="225"/>
        <end position="253"/>
    </location>
</feature>
<feature type="compositionally biased region" description="Polar residues" evidence="2">
    <location>
        <begin position="371"/>
        <end position="381"/>
    </location>
</feature>
<accession>G5C431</accession>
<gene>
    <name evidence="4" type="ORF">GW7_02993</name>
</gene>
<dbReference type="GO" id="GO:0036064">
    <property type="term" value="C:ciliary basal body"/>
    <property type="evidence" value="ECO:0007669"/>
    <property type="project" value="TreeGrafter"/>
</dbReference>
<dbReference type="GO" id="GO:1905515">
    <property type="term" value="P:non-motile cilium assembly"/>
    <property type="evidence" value="ECO:0007669"/>
    <property type="project" value="TreeGrafter"/>
</dbReference>
<dbReference type="Proteomes" id="UP000006813">
    <property type="component" value="Unassembled WGS sequence"/>
</dbReference>
<evidence type="ECO:0000313" key="5">
    <source>
        <dbReference type="Proteomes" id="UP000006813"/>
    </source>
</evidence>
<dbReference type="GO" id="GO:0034451">
    <property type="term" value="C:centriolar satellite"/>
    <property type="evidence" value="ECO:0007669"/>
    <property type="project" value="TreeGrafter"/>
</dbReference>
<dbReference type="EMBL" id="JH173271">
    <property type="protein sequence ID" value="EHB16292.1"/>
    <property type="molecule type" value="Genomic_DNA"/>
</dbReference>
<evidence type="ECO:0000259" key="3">
    <source>
        <dbReference type="Pfam" id="PF15717"/>
    </source>
</evidence>
<dbReference type="PANTHER" id="PTHR14164:SF12">
    <property type="entry name" value="PERICENTRIOLAR MATERIAL 1 PROTEIN"/>
    <property type="match status" value="1"/>
</dbReference>
<evidence type="ECO:0000256" key="2">
    <source>
        <dbReference type="SAM" id="MobiDB-lite"/>
    </source>
</evidence>